<gene>
    <name evidence="1" type="ORF">GCM10025863_04740</name>
</gene>
<proteinExistence type="predicted"/>
<evidence type="ECO:0008006" key="3">
    <source>
        <dbReference type="Google" id="ProtNLM"/>
    </source>
</evidence>
<accession>A0ABM8FQB9</accession>
<reference evidence="2" key="1">
    <citation type="journal article" date="2019" name="Int. J. Syst. Evol. Microbiol.">
        <title>The Global Catalogue of Microorganisms (GCM) 10K type strain sequencing project: providing services to taxonomists for standard genome sequencing and annotation.</title>
        <authorList>
            <consortium name="The Broad Institute Genomics Platform"/>
            <consortium name="The Broad Institute Genome Sequencing Center for Infectious Disease"/>
            <person name="Wu L."/>
            <person name="Ma J."/>
        </authorList>
    </citation>
    <scope>NUCLEOTIDE SEQUENCE [LARGE SCALE GENOMIC DNA]</scope>
    <source>
        <strain evidence="2">NBRC 106310</strain>
    </source>
</reference>
<organism evidence="1 2">
    <name type="scientific">Microbacterium suwonense</name>
    <dbReference type="NCBI Taxonomy" id="683047"/>
    <lineage>
        <taxon>Bacteria</taxon>
        <taxon>Bacillati</taxon>
        <taxon>Actinomycetota</taxon>
        <taxon>Actinomycetes</taxon>
        <taxon>Micrococcales</taxon>
        <taxon>Microbacteriaceae</taxon>
        <taxon>Microbacterium</taxon>
    </lineage>
</organism>
<sequence>MPAWWEQLLHITIGRVSRHDHLPDLRRLSTQPVALERTHYLVNDRERHAQGHRAYVLRTERGARRDAADVAVSSNGRGVGYLPAQAASTVGPLLDCIGGTAVVNGAGTRAGSIRLWVDLPTPEALHEFVRTAAAQ</sequence>
<dbReference type="RefSeq" id="WP_286301701.1">
    <property type="nucleotide sequence ID" value="NZ_AP027728.1"/>
</dbReference>
<protein>
    <recommendedName>
        <fullName evidence="3">HIRAN domain-containing protein</fullName>
    </recommendedName>
</protein>
<keyword evidence="2" id="KW-1185">Reference proteome</keyword>
<name>A0ABM8FQB9_9MICO</name>
<dbReference type="Proteomes" id="UP001321543">
    <property type="component" value="Chromosome"/>
</dbReference>
<evidence type="ECO:0000313" key="2">
    <source>
        <dbReference type="Proteomes" id="UP001321543"/>
    </source>
</evidence>
<dbReference type="EMBL" id="AP027728">
    <property type="protein sequence ID" value="BDZ37860.1"/>
    <property type="molecule type" value="Genomic_DNA"/>
</dbReference>
<evidence type="ECO:0000313" key="1">
    <source>
        <dbReference type="EMBL" id="BDZ37860.1"/>
    </source>
</evidence>